<organism evidence="3">
    <name type="scientific">Colletotrichum graminicola (strain M1.001 / M2 / FGSC 10212)</name>
    <name type="common">Maize anthracnose fungus</name>
    <name type="synonym">Glomerella graminicola</name>
    <dbReference type="NCBI Taxonomy" id="645133"/>
    <lineage>
        <taxon>Eukaryota</taxon>
        <taxon>Fungi</taxon>
        <taxon>Dikarya</taxon>
        <taxon>Ascomycota</taxon>
        <taxon>Pezizomycotina</taxon>
        <taxon>Sordariomycetes</taxon>
        <taxon>Hypocreomycetidae</taxon>
        <taxon>Glomerellales</taxon>
        <taxon>Glomerellaceae</taxon>
        <taxon>Colletotrichum</taxon>
        <taxon>Colletotrichum graminicola species complex</taxon>
    </lineage>
</organism>
<accession>E3QZG1</accession>
<dbReference type="VEuPathDB" id="FungiDB:GLRG_11394"/>
<protein>
    <submittedName>
        <fullName evidence="2">Uncharacterized protein</fullName>
    </submittedName>
</protein>
<dbReference type="AlphaFoldDB" id="E3QZG1"/>
<keyword evidence="1" id="KW-1133">Transmembrane helix</keyword>
<reference evidence="3" key="1">
    <citation type="journal article" date="2012" name="Nat. Genet.">
        <title>Lifestyle transitions in plant pathogenic Colletotrichum fungi deciphered by genome and transcriptome analyses.</title>
        <authorList>
            <person name="O'Connell R.J."/>
            <person name="Thon M.R."/>
            <person name="Hacquard S."/>
            <person name="Amyotte S.G."/>
            <person name="Kleemann J."/>
            <person name="Torres M.F."/>
            <person name="Damm U."/>
            <person name="Buiate E.A."/>
            <person name="Epstein L."/>
            <person name="Alkan N."/>
            <person name="Altmueller J."/>
            <person name="Alvarado-Balderrama L."/>
            <person name="Bauser C.A."/>
            <person name="Becker C."/>
            <person name="Birren B.W."/>
            <person name="Chen Z."/>
            <person name="Choi J."/>
            <person name="Crouch J.A."/>
            <person name="Duvick J.P."/>
            <person name="Farman M.A."/>
            <person name="Gan P."/>
            <person name="Heiman D."/>
            <person name="Henrissat B."/>
            <person name="Howard R.J."/>
            <person name="Kabbage M."/>
            <person name="Koch C."/>
            <person name="Kracher B."/>
            <person name="Kubo Y."/>
            <person name="Law A.D."/>
            <person name="Lebrun M.-H."/>
            <person name="Lee Y.-H."/>
            <person name="Miyara I."/>
            <person name="Moore N."/>
            <person name="Neumann U."/>
            <person name="Nordstroem K."/>
            <person name="Panaccione D.G."/>
            <person name="Panstruga R."/>
            <person name="Place M."/>
            <person name="Proctor R.H."/>
            <person name="Prusky D."/>
            <person name="Rech G."/>
            <person name="Reinhardt R."/>
            <person name="Rollins J.A."/>
            <person name="Rounsley S."/>
            <person name="Schardl C.L."/>
            <person name="Schwartz D.C."/>
            <person name="Shenoy N."/>
            <person name="Shirasu K."/>
            <person name="Sikhakolli U.R."/>
            <person name="Stueber K."/>
            <person name="Sukno S.A."/>
            <person name="Sweigard J.A."/>
            <person name="Takano Y."/>
            <person name="Takahara H."/>
            <person name="Trail F."/>
            <person name="van der Does H.C."/>
            <person name="Voll L.M."/>
            <person name="Will I."/>
            <person name="Young S."/>
            <person name="Zeng Q."/>
            <person name="Zhang J."/>
            <person name="Zhou S."/>
            <person name="Dickman M.B."/>
            <person name="Schulze-Lefert P."/>
            <person name="Ver Loren van Themaat E."/>
            <person name="Ma L.-J."/>
            <person name="Vaillancourt L.J."/>
        </authorList>
    </citation>
    <scope>NUCLEOTIDE SEQUENCE [LARGE SCALE GENOMIC DNA]</scope>
    <source>
        <strain evidence="3">M1.001 / M2 / FGSC 10212</strain>
    </source>
</reference>
<dbReference type="HOGENOM" id="CLU_2654350_0_0_1"/>
<evidence type="ECO:0000313" key="3">
    <source>
        <dbReference type="Proteomes" id="UP000008782"/>
    </source>
</evidence>
<dbReference type="Proteomes" id="UP000008782">
    <property type="component" value="Unassembled WGS sequence"/>
</dbReference>
<dbReference type="EMBL" id="GG697416">
    <property type="protein sequence ID" value="EFQ36249.1"/>
    <property type="molecule type" value="Genomic_DNA"/>
</dbReference>
<gene>
    <name evidence="2" type="ORF">GLRG_11394</name>
</gene>
<proteinExistence type="predicted"/>
<sequence length="76" mass="8972">MERQADLTIYVIVLYIIFLSFRVVVFLLLPKIGPRRLLAFFRAPGAQPASWSPSWAKKAKMVLMLNRWIHHNRLHQ</sequence>
<dbReference type="RefSeq" id="XP_008100269.1">
    <property type="nucleotide sequence ID" value="XM_008102078.1"/>
</dbReference>
<evidence type="ECO:0000313" key="2">
    <source>
        <dbReference type="EMBL" id="EFQ36249.1"/>
    </source>
</evidence>
<keyword evidence="3" id="KW-1185">Reference proteome</keyword>
<keyword evidence="1" id="KW-0812">Transmembrane</keyword>
<dbReference type="GeneID" id="24416758"/>
<name>E3QZG1_COLGM</name>
<keyword evidence="1" id="KW-0472">Membrane</keyword>
<evidence type="ECO:0000256" key="1">
    <source>
        <dbReference type="SAM" id="Phobius"/>
    </source>
</evidence>
<feature type="transmembrane region" description="Helical" evidence="1">
    <location>
        <begin position="7"/>
        <end position="29"/>
    </location>
</feature>